<sequence>MAAKFFCVLIGLVVSVAAGQSNFTETCHGIELLSDSLSHTSQLKATCSNEMIEGGQSHESTIDLNLCVGIDQTNGQLVWSIYGKYTLYCSNCSLAEPALLSCACKPLTQGDARSTTLDLDDGIGNESGVLSCIGGIGS</sequence>
<comment type="caution">
    <text evidence="3">The sequence shown here is derived from an EMBL/GenBank/DDBJ whole genome shotgun (WGS) entry which is preliminary data.</text>
</comment>
<keyword evidence="4" id="KW-1185">Reference proteome</keyword>
<gene>
    <name evidence="3" type="ORF">QBC33DRAFT_603525</name>
</gene>
<dbReference type="RefSeq" id="XP_060286457.1">
    <property type="nucleotide sequence ID" value="XM_060432185.1"/>
</dbReference>
<dbReference type="InterPro" id="IPR011058">
    <property type="entry name" value="Cyanovirin-N"/>
</dbReference>
<protein>
    <recommendedName>
        <fullName evidence="2">Cyanovirin-N domain-containing protein</fullName>
    </recommendedName>
</protein>
<keyword evidence="1" id="KW-0732">Signal</keyword>
<dbReference type="InterPro" id="IPR036673">
    <property type="entry name" value="Cyanovirin-N_sf"/>
</dbReference>
<feature type="signal peptide" evidence="1">
    <location>
        <begin position="1"/>
        <end position="18"/>
    </location>
</feature>
<feature type="chain" id="PRO_5042549122" description="Cyanovirin-N domain-containing protein" evidence="1">
    <location>
        <begin position="19"/>
        <end position="138"/>
    </location>
</feature>
<dbReference type="EMBL" id="MU839001">
    <property type="protein sequence ID" value="KAK1770244.1"/>
    <property type="molecule type" value="Genomic_DNA"/>
</dbReference>
<accession>A0AAJ0C4Y6</accession>
<dbReference type="SUPFAM" id="SSF51322">
    <property type="entry name" value="Cyanovirin-N"/>
    <property type="match status" value="1"/>
</dbReference>
<evidence type="ECO:0000313" key="4">
    <source>
        <dbReference type="Proteomes" id="UP001244011"/>
    </source>
</evidence>
<evidence type="ECO:0000256" key="1">
    <source>
        <dbReference type="SAM" id="SignalP"/>
    </source>
</evidence>
<dbReference type="Pfam" id="PF08881">
    <property type="entry name" value="CVNH"/>
    <property type="match status" value="1"/>
</dbReference>
<dbReference type="AlphaFoldDB" id="A0AAJ0C4Y6"/>
<dbReference type="Proteomes" id="UP001244011">
    <property type="component" value="Unassembled WGS sequence"/>
</dbReference>
<dbReference type="Gene3D" id="2.30.60.10">
    <property type="entry name" value="Cyanovirin-N"/>
    <property type="match status" value="1"/>
</dbReference>
<evidence type="ECO:0000313" key="3">
    <source>
        <dbReference type="EMBL" id="KAK1770244.1"/>
    </source>
</evidence>
<proteinExistence type="predicted"/>
<organism evidence="3 4">
    <name type="scientific">Phialemonium atrogriseum</name>
    <dbReference type="NCBI Taxonomy" id="1093897"/>
    <lineage>
        <taxon>Eukaryota</taxon>
        <taxon>Fungi</taxon>
        <taxon>Dikarya</taxon>
        <taxon>Ascomycota</taxon>
        <taxon>Pezizomycotina</taxon>
        <taxon>Sordariomycetes</taxon>
        <taxon>Sordariomycetidae</taxon>
        <taxon>Cephalothecales</taxon>
        <taxon>Cephalothecaceae</taxon>
        <taxon>Phialemonium</taxon>
    </lineage>
</organism>
<name>A0AAJ0C4Y6_9PEZI</name>
<reference evidence="3" key="1">
    <citation type="submission" date="2023-06" db="EMBL/GenBank/DDBJ databases">
        <title>Genome-scale phylogeny and comparative genomics of the fungal order Sordariales.</title>
        <authorList>
            <consortium name="Lawrence Berkeley National Laboratory"/>
            <person name="Hensen N."/>
            <person name="Bonometti L."/>
            <person name="Westerberg I."/>
            <person name="Brannstrom I.O."/>
            <person name="Guillou S."/>
            <person name="Cros-Aarteil S."/>
            <person name="Calhoun S."/>
            <person name="Haridas S."/>
            <person name="Kuo A."/>
            <person name="Mondo S."/>
            <person name="Pangilinan J."/>
            <person name="Riley R."/>
            <person name="Labutti K."/>
            <person name="Andreopoulos B."/>
            <person name="Lipzen A."/>
            <person name="Chen C."/>
            <person name="Yanf M."/>
            <person name="Daum C."/>
            <person name="Ng V."/>
            <person name="Clum A."/>
            <person name="Steindorff A."/>
            <person name="Ohm R."/>
            <person name="Martin F."/>
            <person name="Silar P."/>
            <person name="Natvig D."/>
            <person name="Lalanne C."/>
            <person name="Gautier V."/>
            <person name="Ament-Velasquez S.L."/>
            <person name="Kruys A."/>
            <person name="Hutchinson M.I."/>
            <person name="Powell A.J."/>
            <person name="Barry K."/>
            <person name="Miller A.N."/>
            <person name="Grigoriev I.V."/>
            <person name="Debuchy R."/>
            <person name="Gladieux P."/>
            <person name="Thoren M.H."/>
            <person name="Johannesson H."/>
        </authorList>
    </citation>
    <scope>NUCLEOTIDE SEQUENCE</scope>
    <source>
        <strain evidence="3">8032-3</strain>
    </source>
</reference>
<feature type="domain" description="Cyanovirin-N" evidence="2">
    <location>
        <begin position="22"/>
        <end position="132"/>
    </location>
</feature>
<evidence type="ECO:0000259" key="2">
    <source>
        <dbReference type="SMART" id="SM01111"/>
    </source>
</evidence>
<dbReference type="SMART" id="SM01111">
    <property type="entry name" value="CVNH"/>
    <property type="match status" value="1"/>
</dbReference>
<dbReference type="GeneID" id="85315372"/>